<dbReference type="Gene3D" id="3.40.50.510">
    <property type="entry name" value="Phosphotransferase system, mannose-type IIA component"/>
    <property type="match status" value="1"/>
</dbReference>
<name>A0ABU3B6P1_9GAMM</name>
<keyword evidence="1" id="KW-0808">Transferase</keyword>
<organism evidence="3 4">
    <name type="scientific">Spectribacter acetivorans</name>
    <dbReference type="NCBI Taxonomy" id="3075603"/>
    <lineage>
        <taxon>Bacteria</taxon>
        <taxon>Pseudomonadati</taxon>
        <taxon>Pseudomonadota</taxon>
        <taxon>Gammaproteobacteria</taxon>
        <taxon>Salinisphaerales</taxon>
        <taxon>Salinisphaeraceae</taxon>
        <taxon>Spectribacter</taxon>
    </lineage>
</organism>
<evidence type="ECO:0000313" key="4">
    <source>
        <dbReference type="Proteomes" id="UP001259982"/>
    </source>
</evidence>
<evidence type="ECO:0000313" key="3">
    <source>
        <dbReference type="EMBL" id="MDT0618116.1"/>
    </source>
</evidence>
<dbReference type="PANTHER" id="PTHR33799:SF1">
    <property type="entry name" value="PTS SYSTEM MANNOSE-SPECIFIC EIIAB COMPONENT-RELATED"/>
    <property type="match status" value="1"/>
</dbReference>
<proteinExistence type="predicted"/>
<dbReference type="InterPro" id="IPR036662">
    <property type="entry name" value="PTS_EIIA_man-typ_sf"/>
</dbReference>
<dbReference type="Pfam" id="PF03610">
    <property type="entry name" value="EIIA-man"/>
    <property type="match status" value="1"/>
</dbReference>
<protein>
    <submittedName>
        <fullName evidence="3">PTS fructose transporter subunit IIA</fullName>
    </submittedName>
</protein>
<dbReference type="PROSITE" id="PS51096">
    <property type="entry name" value="PTS_EIIA_TYPE_4"/>
    <property type="match status" value="1"/>
</dbReference>
<gene>
    <name evidence="3" type="ORF">RM531_06495</name>
</gene>
<keyword evidence="4" id="KW-1185">Reference proteome</keyword>
<feature type="domain" description="PTS EIIA type-4" evidence="2">
    <location>
        <begin position="1"/>
        <end position="122"/>
    </location>
</feature>
<comment type="caution">
    <text evidence="3">The sequence shown here is derived from an EMBL/GenBank/DDBJ whole genome shotgun (WGS) entry which is preliminary data.</text>
</comment>
<dbReference type="EMBL" id="JAVRHY010000004">
    <property type="protein sequence ID" value="MDT0618116.1"/>
    <property type="molecule type" value="Genomic_DNA"/>
</dbReference>
<evidence type="ECO:0000259" key="2">
    <source>
        <dbReference type="PROSITE" id="PS51096"/>
    </source>
</evidence>
<dbReference type="Proteomes" id="UP001259982">
    <property type="component" value="Unassembled WGS sequence"/>
</dbReference>
<sequence>MIGVVLITHGQLGQQLVDTVTGMLGGLSLATEVVAVHRHDDPDERAEQAAAAMARLGDCSELLLLTDAFGSTPSNIANRLAGPGRRVVAGVNLPMLVRIYNYPDLELGRMIESAVEAGRNGIMPCGDTSGDNARG</sequence>
<dbReference type="RefSeq" id="WP_311658171.1">
    <property type="nucleotide sequence ID" value="NZ_JAVRHY010000004.1"/>
</dbReference>
<reference evidence="3 4" key="1">
    <citation type="submission" date="2023-09" db="EMBL/GenBank/DDBJ databases">
        <authorList>
            <person name="Rey-Velasco X."/>
        </authorList>
    </citation>
    <scope>NUCLEOTIDE SEQUENCE [LARGE SCALE GENOMIC DNA]</scope>
    <source>
        <strain evidence="3 4">P385</strain>
    </source>
</reference>
<dbReference type="PANTHER" id="PTHR33799">
    <property type="entry name" value="PTS PERMEASE-RELATED-RELATED"/>
    <property type="match status" value="1"/>
</dbReference>
<accession>A0ABU3B6P1</accession>
<dbReference type="InterPro" id="IPR004701">
    <property type="entry name" value="PTS_EIIA_man-typ"/>
</dbReference>
<evidence type="ECO:0000256" key="1">
    <source>
        <dbReference type="ARBA" id="ARBA00022679"/>
    </source>
</evidence>
<dbReference type="SUPFAM" id="SSF53062">
    <property type="entry name" value="PTS system fructose IIA component-like"/>
    <property type="match status" value="1"/>
</dbReference>
<dbReference type="InterPro" id="IPR051471">
    <property type="entry name" value="Bacterial_PTS_sugar_comp"/>
</dbReference>